<name>A0A6J5P9Z3_9CAUD</name>
<feature type="transmembrane region" description="Helical" evidence="1">
    <location>
        <begin position="20"/>
        <end position="39"/>
    </location>
</feature>
<reference evidence="2" key="1">
    <citation type="submission" date="2020-04" db="EMBL/GenBank/DDBJ databases">
        <authorList>
            <person name="Chiriac C."/>
            <person name="Salcher M."/>
            <person name="Ghai R."/>
            <person name="Kavagutti S V."/>
        </authorList>
    </citation>
    <scope>NUCLEOTIDE SEQUENCE</scope>
</reference>
<organism evidence="2">
    <name type="scientific">uncultured Caudovirales phage</name>
    <dbReference type="NCBI Taxonomy" id="2100421"/>
    <lineage>
        <taxon>Viruses</taxon>
        <taxon>Duplodnaviria</taxon>
        <taxon>Heunggongvirae</taxon>
        <taxon>Uroviricota</taxon>
        <taxon>Caudoviricetes</taxon>
        <taxon>Peduoviridae</taxon>
        <taxon>Maltschvirus</taxon>
        <taxon>Maltschvirus maltsch</taxon>
    </lineage>
</organism>
<keyword evidence="1" id="KW-0812">Transmembrane</keyword>
<proteinExistence type="predicted"/>
<evidence type="ECO:0000256" key="1">
    <source>
        <dbReference type="SAM" id="Phobius"/>
    </source>
</evidence>
<keyword evidence="1" id="KW-1133">Transmembrane helix</keyword>
<gene>
    <name evidence="2" type="ORF">UFOVP835_4</name>
</gene>
<keyword evidence="1" id="KW-0472">Membrane</keyword>
<evidence type="ECO:0000313" key="2">
    <source>
        <dbReference type="EMBL" id="CAB4165915.1"/>
    </source>
</evidence>
<protein>
    <submittedName>
        <fullName evidence="2">Uncharacterized protein</fullName>
    </submittedName>
</protein>
<dbReference type="EMBL" id="LR796787">
    <property type="protein sequence ID" value="CAB4165915.1"/>
    <property type="molecule type" value="Genomic_DNA"/>
</dbReference>
<accession>A0A6J5P9Z3</accession>
<sequence length="95" mass="10790">MEMETIQPPRVNLIRYEVPLTWLIGGCGCIASALFYAGWQAADLKTQLESAVRLGKEVMQKQEAMNQDLMNLKVKDQLIDAKILQLEQRVAKVEK</sequence>